<feature type="domain" description="Methyltransferase" evidence="5">
    <location>
        <begin position="111"/>
        <end position="184"/>
    </location>
</feature>
<evidence type="ECO:0000256" key="1">
    <source>
        <dbReference type="ARBA" id="ARBA00022603"/>
    </source>
</evidence>
<dbReference type="EC" id="2.1.1.297" evidence="4"/>
<comment type="function">
    <text evidence="4">Methylates the class 1 translation termination release factors RF1/PrfA and RF2/PrfB on the glutamine residue of the universally conserved GGQ motif.</text>
</comment>
<name>A0A842HSL8_9SPHN</name>
<dbReference type="InterPro" id="IPR002052">
    <property type="entry name" value="DNA_methylase_N6_adenine_CS"/>
</dbReference>
<comment type="similarity">
    <text evidence="4">Belongs to the protein N5-glutamine methyltransferase family. PrmC subfamily.</text>
</comment>
<evidence type="ECO:0000259" key="6">
    <source>
        <dbReference type="Pfam" id="PF17827"/>
    </source>
</evidence>
<protein>
    <recommendedName>
        <fullName evidence="4">Release factor glutamine methyltransferase</fullName>
        <shortName evidence="4">RF MTase</shortName>
        <ecNumber evidence="4">2.1.1.297</ecNumber>
    </recommendedName>
    <alternativeName>
        <fullName evidence="4">N5-glutamine methyltransferase PrmC</fullName>
    </alternativeName>
    <alternativeName>
        <fullName evidence="4">Protein-(glutamine-N5) MTase PrmC</fullName>
    </alternativeName>
    <alternativeName>
        <fullName evidence="4">Protein-glutamine N-methyltransferase PrmC</fullName>
    </alternativeName>
</protein>
<dbReference type="EMBL" id="JACJVJ010000001">
    <property type="protein sequence ID" value="MBC2776076.1"/>
    <property type="molecule type" value="Genomic_DNA"/>
</dbReference>
<dbReference type="GO" id="GO:0003676">
    <property type="term" value="F:nucleic acid binding"/>
    <property type="evidence" value="ECO:0007669"/>
    <property type="project" value="InterPro"/>
</dbReference>
<dbReference type="SUPFAM" id="SSF53335">
    <property type="entry name" value="S-adenosyl-L-methionine-dependent methyltransferases"/>
    <property type="match status" value="1"/>
</dbReference>
<feature type="binding site" evidence="4">
    <location>
        <begin position="183"/>
        <end position="186"/>
    </location>
    <ligand>
        <name>substrate</name>
    </ligand>
</feature>
<keyword evidence="1 4" id="KW-0489">Methyltransferase</keyword>
<evidence type="ECO:0000313" key="8">
    <source>
        <dbReference type="Proteomes" id="UP000564378"/>
    </source>
</evidence>
<dbReference type="InterPro" id="IPR019874">
    <property type="entry name" value="RF_methyltr_PrmC"/>
</dbReference>
<proteinExistence type="inferred from homology"/>
<dbReference type="PANTHER" id="PTHR18895">
    <property type="entry name" value="HEMK METHYLTRANSFERASE"/>
    <property type="match status" value="1"/>
</dbReference>
<dbReference type="NCBIfam" id="TIGR03534">
    <property type="entry name" value="RF_mod_PrmC"/>
    <property type="match status" value="1"/>
</dbReference>
<dbReference type="InterPro" id="IPR029063">
    <property type="entry name" value="SAM-dependent_MTases_sf"/>
</dbReference>
<comment type="caution">
    <text evidence="7">The sequence shown here is derived from an EMBL/GenBank/DDBJ whole genome shotgun (WGS) entry which is preliminary data.</text>
</comment>
<dbReference type="Proteomes" id="UP000564378">
    <property type="component" value="Unassembled WGS sequence"/>
</dbReference>
<reference evidence="7 8" key="1">
    <citation type="submission" date="2020-08" db="EMBL/GenBank/DDBJ databases">
        <title>Draft genome sequence of Parasphingopyxis sp. GrpM-11.</title>
        <authorList>
            <person name="Oh J."/>
            <person name="Roh D.-H."/>
        </authorList>
    </citation>
    <scope>NUCLEOTIDE SEQUENCE [LARGE SCALE GENOMIC DNA]</scope>
    <source>
        <strain evidence="7 8">GrpM-11</strain>
    </source>
</reference>
<dbReference type="Gene3D" id="3.40.50.150">
    <property type="entry name" value="Vaccinia Virus protein VP39"/>
    <property type="match status" value="1"/>
</dbReference>
<feature type="binding site" evidence="4">
    <location>
        <position position="169"/>
    </location>
    <ligand>
        <name>S-adenosyl-L-methionine</name>
        <dbReference type="ChEBI" id="CHEBI:59789"/>
    </ligand>
</feature>
<accession>A0A842HSL8</accession>
<evidence type="ECO:0000259" key="5">
    <source>
        <dbReference type="Pfam" id="PF13847"/>
    </source>
</evidence>
<dbReference type="InterPro" id="IPR040758">
    <property type="entry name" value="PrmC_N"/>
</dbReference>
<dbReference type="InterPro" id="IPR004556">
    <property type="entry name" value="HemK-like"/>
</dbReference>
<feature type="binding site" evidence="4">
    <location>
        <position position="140"/>
    </location>
    <ligand>
        <name>S-adenosyl-L-methionine</name>
        <dbReference type="ChEBI" id="CHEBI:59789"/>
    </ligand>
</feature>
<sequence length="273" mass="29679">MTVVREALREAAARLAPVSETPRLDAEVLMAEALGLTREAMLLGRLDSDAPEGFGALVERRLAHEPVAYIIGRQEFWSLDLKVGPGVLVPRSESETLIEAAQSWFGNEAPETILDLGTGPGTLLLAALSEWPDARGLGIDASEEALAYARGNAEALGLAERAEFRIGNWVEGLSGTFDLILCNPPYLDSEDDIMADVRDFEPHLALFGDAQGLGPYREIVPRLAPFIAKGGGAAIELGKGQMDNVDKICRAEGFETRRWRDLLGIERCLFIHI</sequence>
<dbReference type="CDD" id="cd02440">
    <property type="entry name" value="AdoMet_MTases"/>
    <property type="match status" value="1"/>
</dbReference>
<keyword evidence="3 4" id="KW-0949">S-adenosyl-L-methionine</keyword>
<keyword evidence="8" id="KW-1185">Reference proteome</keyword>
<keyword evidence="2 4" id="KW-0808">Transferase</keyword>
<gene>
    <name evidence="4 7" type="primary">prmC</name>
    <name evidence="7" type="ORF">H6P80_00450</name>
</gene>
<feature type="binding site" evidence="4">
    <location>
        <position position="183"/>
    </location>
    <ligand>
        <name>S-adenosyl-L-methionine</name>
        <dbReference type="ChEBI" id="CHEBI:59789"/>
    </ligand>
</feature>
<evidence type="ECO:0000256" key="2">
    <source>
        <dbReference type="ARBA" id="ARBA00022679"/>
    </source>
</evidence>
<comment type="catalytic activity">
    <reaction evidence="4">
        <text>L-glutaminyl-[peptide chain release factor] + S-adenosyl-L-methionine = N(5)-methyl-L-glutaminyl-[peptide chain release factor] + S-adenosyl-L-homocysteine + H(+)</text>
        <dbReference type="Rhea" id="RHEA:42896"/>
        <dbReference type="Rhea" id="RHEA-COMP:10271"/>
        <dbReference type="Rhea" id="RHEA-COMP:10272"/>
        <dbReference type="ChEBI" id="CHEBI:15378"/>
        <dbReference type="ChEBI" id="CHEBI:30011"/>
        <dbReference type="ChEBI" id="CHEBI:57856"/>
        <dbReference type="ChEBI" id="CHEBI:59789"/>
        <dbReference type="ChEBI" id="CHEBI:61891"/>
        <dbReference type="EC" id="2.1.1.297"/>
    </reaction>
</comment>
<dbReference type="RefSeq" id="WP_185799393.1">
    <property type="nucleotide sequence ID" value="NZ_JACJVJ010000001.1"/>
</dbReference>
<organism evidence="7 8">
    <name type="scientific">Parasphingopyxis marina</name>
    <dbReference type="NCBI Taxonomy" id="2761622"/>
    <lineage>
        <taxon>Bacteria</taxon>
        <taxon>Pseudomonadati</taxon>
        <taxon>Pseudomonadota</taxon>
        <taxon>Alphaproteobacteria</taxon>
        <taxon>Sphingomonadales</taxon>
        <taxon>Sphingomonadaceae</taxon>
        <taxon>Parasphingopyxis</taxon>
    </lineage>
</organism>
<dbReference type="GO" id="GO:0032259">
    <property type="term" value="P:methylation"/>
    <property type="evidence" value="ECO:0007669"/>
    <property type="project" value="UniProtKB-KW"/>
</dbReference>
<dbReference type="HAMAP" id="MF_02126">
    <property type="entry name" value="RF_methyltr_PrmC"/>
    <property type="match status" value="1"/>
</dbReference>
<evidence type="ECO:0000256" key="4">
    <source>
        <dbReference type="HAMAP-Rule" id="MF_02126"/>
    </source>
</evidence>
<dbReference type="InterPro" id="IPR050320">
    <property type="entry name" value="N5-glutamine_MTase"/>
</dbReference>
<dbReference type="Gene3D" id="1.10.8.10">
    <property type="entry name" value="DNA helicase RuvA subunit, C-terminal domain"/>
    <property type="match status" value="1"/>
</dbReference>
<feature type="domain" description="Release factor glutamine methyltransferase N-terminal" evidence="6">
    <location>
        <begin position="6"/>
        <end position="72"/>
    </location>
</feature>
<dbReference type="InterPro" id="IPR025714">
    <property type="entry name" value="Methyltranfer_dom"/>
</dbReference>
<feature type="binding site" evidence="4">
    <location>
        <begin position="117"/>
        <end position="121"/>
    </location>
    <ligand>
        <name>S-adenosyl-L-methionine</name>
        <dbReference type="ChEBI" id="CHEBI:59789"/>
    </ligand>
</feature>
<evidence type="ECO:0000313" key="7">
    <source>
        <dbReference type="EMBL" id="MBC2776076.1"/>
    </source>
</evidence>
<dbReference type="NCBIfam" id="TIGR00536">
    <property type="entry name" value="hemK_fam"/>
    <property type="match status" value="1"/>
</dbReference>
<evidence type="ECO:0000256" key="3">
    <source>
        <dbReference type="ARBA" id="ARBA00022691"/>
    </source>
</evidence>
<dbReference type="Pfam" id="PF13847">
    <property type="entry name" value="Methyltransf_31"/>
    <property type="match status" value="1"/>
</dbReference>
<dbReference type="PROSITE" id="PS00092">
    <property type="entry name" value="N6_MTASE"/>
    <property type="match status" value="1"/>
</dbReference>
<dbReference type="PANTHER" id="PTHR18895:SF74">
    <property type="entry name" value="MTRF1L RELEASE FACTOR GLUTAMINE METHYLTRANSFERASE"/>
    <property type="match status" value="1"/>
</dbReference>
<dbReference type="AlphaFoldDB" id="A0A842HSL8"/>
<dbReference type="Pfam" id="PF17827">
    <property type="entry name" value="PrmC_N"/>
    <property type="match status" value="1"/>
</dbReference>
<dbReference type="GO" id="GO:0102559">
    <property type="term" value="F:peptide chain release factor N(5)-glutamine methyltransferase activity"/>
    <property type="evidence" value="ECO:0007669"/>
    <property type="project" value="UniProtKB-EC"/>
</dbReference>